<dbReference type="Proteomes" id="UP000715781">
    <property type="component" value="Unassembled WGS sequence"/>
</dbReference>
<proteinExistence type="predicted"/>
<protein>
    <submittedName>
        <fullName evidence="2">Uncharacterized protein</fullName>
    </submittedName>
</protein>
<dbReference type="AlphaFoldDB" id="A0A951UG32"/>
<evidence type="ECO:0000256" key="1">
    <source>
        <dbReference type="SAM" id="MobiDB-lite"/>
    </source>
</evidence>
<evidence type="ECO:0000313" key="2">
    <source>
        <dbReference type="EMBL" id="MBW4560495.1"/>
    </source>
</evidence>
<reference evidence="2" key="1">
    <citation type="submission" date="2021-05" db="EMBL/GenBank/DDBJ databases">
        <authorList>
            <person name="Pietrasiak N."/>
            <person name="Ward R."/>
            <person name="Stajich J.E."/>
            <person name="Kurbessoian T."/>
        </authorList>
    </citation>
    <scope>NUCLEOTIDE SEQUENCE</scope>
    <source>
        <strain evidence="2">JT2-VF2</strain>
    </source>
</reference>
<feature type="compositionally biased region" description="Polar residues" evidence="1">
    <location>
        <begin position="64"/>
        <end position="79"/>
    </location>
</feature>
<reference evidence="2" key="2">
    <citation type="journal article" date="2022" name="Microbiol. Resour. Announc.">
        <title>Metagenome Sequencing to Explore Phylogenomics of Terrestrial Cyanobacteria.</title>
        <authorList>
            <person name="Ward R.D."/>
            <person name="Stajich J.E."/>
            <person name="Johansen J.R."/>
            <person name="Huntemann M."/>
            <person name="Clum A."/>
            <person name="Foster B."/>
            <person name="Foster B."/>
            <person name="Roux S."/>
            <person name="Palaniappan K."/>
            <person name="Varghese N."/>
            <person name="Mukherjee S."/>
            <person name="Reddy T.B.K."/>
            <person name="Daum C."/>
            <person name="Copeland A."/>
            <person name="Chen I.A."/>
            <person name="Ivanova N.N."/>
            <person name="Kyrpides N.C."/>
            <person name="Shapiro N."/>
            <person name="Eloe-Fadrosh E.A."/>
            <person name="Pietrasiak N."/>
        </authorList>
    </citation>
    <scope>NUCLEOTIDE SEQUENCE</scope>
    <source>
        <strain evidence="2">JT2-VF2</strain>
    </source>
</reference>
<sequence>MDFIKKLITGIVSFLTGLLPGKKKKSNGYYLELDEANEPKPLAIVKEAASNAKQATEKALENAKQATQTVASNAKKTAQTLTSDTSNTSDTPAPSKPEPTNGTKAAASKAKPAKEAKPPAQDAKPLDVELVQTAEGLKVQPGKNAKASAAKAVKEEPKETTFAPKYVAASVGTSNGRRRPGANMSAYLDMARQVKTPG</sequence>
<feature type="compositionally biased region" description="Low complexity" evidence="1">
    <location>
        <begin position="80"/>
        <end position="91"/>
    </location>
</feature>
<gene>
    <name evidence="2" type="ORF">KME32_04910</name>
</gene>
<name>A0A951UG32_9NOST</name>
<organism evidence="2 3">
    <name type="scientific">Mojavia pulchra JT2-VF2</name>
    <dbReference type="NCBI Taxonomy" id="287848"/>
    <lineage>
        <taxon>Bacteria</taxon>
        <taxon>Bacillati</taxon>
        <taxon>Cyanobacteriota</taxon>
        <taxon>Cyanophyceae</taxon>
        <taxon>Nostocales</taxon>
        <taxon>Nostocaceae</taxon>
    </lineage>
</organism>
<accession>A0A951UG32</accession>
<dbReference type="EMBL" id="JAHHHN010000002">
    <property type="protein sequence ID" value="MBW4560495.1"/>
    <property type="molecule type" value="Genomic_DNA"/>
</dbReference>
<comment type="caution">
    <text evidence="2">The sequence shown here is derived from an EMBL/GenBank/DDBJ whole genome shotgun (WGS) entry which is preliminary data.</text>
</comment>
<evidence type="ECO:0000313" key="3">
    <source>
        <dbReference type="Proteomes" id="UP000715781"/>
    </source>
</evidence>
<feature type="region of interest" description="Disordered" evidence="1">
    <location>
        <begin position="56"/>
        <end position="159"/>
    </location>
</feature>